<dbReference type="Pfam" id="PF02016">
    <property type="entry name" value="Peptidase_S66"/>
    <property type="match status" value="1"/>
</dbReference>
<comment type="similarity">
    <text evidence="1">Belongs to the peptidase S66 family.</text>
</comment>
<dbReference type="InterPro" id="IPR040449">
    <property type="entry name" value="Peptidase_S66_N"/>
</dbReference>
<feature type="domain" description="LD-carboxypeptidase C-terminal" evidence="8">
    <location>
        <begin position="183"/>
        <end position="295"/>
    </location>
</feature>
<dbReference type="Gene3D" id="3.50.30.60">
    <property type="entry name" value="LD-carboxypeptidase A C-terminal domain-like"/>
    <property type="match status" value="1"/>
</dbReference>
<dbReference type="PANTHER" id="PTHR30237">
    <property type="entry name" value="MURAMOYLTETRAPEPTIDE CARBOXYPEPTIDASE"/>
    <property type="match status" value="1"/>
</dbReference>
<dbReference type="InterPro" id="IPR027478">
    <property type="entry name" value="LdcA_N"/>
</dbReference>
<dbReference type="GO" id="GO:0004180">
    <property type="term" value="F:carboxypeptidase activity"/>
    <property type="evidence" value="ECO:0007669"/>
    <property type="project" value="UniProtKB-KW"/>
</dbReference>
<evidence type="ECO:0000256" key="5">
    <source>
        <dbReference type="ARBA" id="ARBA00022825"/>
    </source>
</evidence>
<protein>
    <submittedName>
        <fullName evidence="9">LD-carboxypeptidase</fullName>
    </submittedName>
</protein>
<dbReference type="InterPro" id="IPR027461">
    <property type="entry name" value="Carboxypeptidase_A_C_sf"/>
</dbReference>
<keyword evidence="3" id="KW-0645">Protease</keyword>
<evidence type="ECO:0000259" key="7">
    <source>
        <dbReference type="Pfam" id="PF02016"/>
    </source>
</evidence>
<evidence type="ECO:0000313" key="9">
    <source>
        <dbReference type="EMBL" id="QGK69764.1"/>
    </source>
</evidence>
<dbReference type="KEGG" id="sace:GIY23_09745"/>
<dbReference type="SUPFAM" id="SSF52317">
    <property type="entry name" value="Class I glutamine amidotransferase-like"/>
    <property type="match status" value="1"/>
</dbReference>
<dbReference type="RefSeq" id="WP_154076357.1">
    <property type="nucleotide sequence ID" value="NZ_CP045929.1"/>
</dbReference>
<evidence type="ECO:0000259" key="8">
    <source>
        <dbReference type="Pfam" id="PF17676"/>
    </source>
</evidence>
<dbReference type="Gene3D" id="3.40.50.10740">
    <property type="entry name" value="Class I glutamine amidotransferase-like"/>
    <property type="match status" value="1"/>
</dbReference>
<dbReference type="Pfam" id="PF17676">
    <property type="entry name" value="Peptidase_S66C"/>
    <property type="match status" value="1"/>
</dbReference>
<proteinExistence type="inferred from homology"/>
<dbReference type="SUPFAM" id="SSF141986">
    <property type="entry name" value="LD-carboxypeptidase A C-terminal domain-like"/>
    <property type="match status" value="1"/>
</dbReference>
<feature type="active site" description="Nucleophile" evidence="6">
    <location>
        <position position="118"/>
    </location>
</feature>
<reference evidence="10" key="1">
    <citation type="submission" date="2019-11" db="EMBL/GenBank/DDBJ databases">
        <title>The complete genome sequence of Saccharopolyspora sp. E2A.</title>
        <authorList>
            <person name="Zhang G."/>
        </authorList>
    </citation>
    <scope>NUCLEOTIDE SEQUENCE [LARGE SCALE GENOMIC DNA]</scope>
    <source>
        <strain evidence="10">E2A</strain>
    </source>
</reference>
<feature type="active site" description="Charge relay system" evidence="6">
    <location>
        <position position="280"/>
    </location>
</feature>
<evidence type="ECO:0000256" key="3">
    <source>
        <dbReference type="ARBA" id="ARBA00022670"/>
    </source>
</evidence>
<gene>
    <name evidence="9" type="ORF">GIY23_09745</name>
</gene>
<dbReference type="EMBL" id="CP045929">
    <property type="protein sequence ID" value="QGK69764.1"/>
    <property type="molecule type" value="Genomic_DNA"/>
</dbReference>
<dbReference type="GO" id="GO:0006508">
    <property type="term" value="P:proteolysis"/>
    <property type="evidence" value="ECO:0007669"/>
    <property type="project" value="UniProtKB-KW"/>
</dbReference>
<dbReference type="GO" id="GO:0008236">
    <property type="term" value="F:serine-type peptidase activity"/>
    <property type="evidence" value="ECO:0007669"/>
    <property type="project" value="UniProtKB-KW"/>
</dbReference>
<keyword evidence="2 9" id="KW-0121">Carboxypeptidase</keyword>
<dbReference type="CDD" id="cd07025">
    <property type="entry name" value="Peptidase_S66"/>
    <property type="match status" value="1"/>
</dbReference>
<dbReference type="AlphaFoldDB" id="A0A5Q3Q984"/>
<organism evidence="9 10">
    <name type="scientific">Allosaccharopolyspora coralli</name>
    <dbReference type="NCBI Taxonomy" id="2665642"/>
    <lineage>
        <taxon>Bacteria</taxon>
        <taxon>Bacillati</taxon>
        <taxon>Actinomycetota</taxon>
        <taxon>Actinomycetes</taxon>
        <taxon>Pseudonocardiales</taxon>
        <taxon>Pseudonocardiaceae</taxon>
        <taxon>Allosaccharopolyspora</taxon>
    </lineage>
</organism>
<accession>A0A5Q3Q984</accession>
<evidence type="ECO:0000256" key="1">
    <source>
        <dbReference type="ARBA" id="ARBA00010233"/>
    </source>
</evidence>
<dbReference type="Proteomes" id="UP000371041">
    <property type="component" value="Chromosome"/>
</dbReference>
<keyword evidence="5" id="KW-0720">Serine protease</keyword>
<feature type="domain" description="LD-carboxypeptidase N-terminal" evidence="7">
    <location>
        <begin position="18"/>
        <end position="138"/>
    </location>
</feature>
<dbReference type="InterPro" id="IPR003507">
    <property type="entry name" value="S66_fam"/>
</dbReference>
<dbReference type="InterPro" id="IPR029062">
    <property type="entry name" value="Class_I_gatase-like"/>
</dbReference>
<evidence type="ECO:0000256" key="6">
    <source>
        <dbReference type="PIRSR" id="PIRSR028757-1"/>
    </source>
</evidence>
<keyword evidence="4" id="KW-0378">Hydrolase</keyword>
<keyword evidence="10" id="KW-1185">Reference proteome</keyword>
<evidence type="ECO:0000256" key="2">
    <source>
        <dbReference type="ARBA" id="ARBA00022645"/>
    </source>
</evidence>
<dbReference type="PANTHER" id="PTHR30237:SF2">
    <property type="entry name" value="MUREIN TETRAPEPTIDE CARBOXYPEPTIDASE"/>
    <property type="match status" value="1"/>
</dbReference>
<evidence type="ECO:0000256" key="4">
    <source>
        <dbReference type="ARBA" id="ARBA00022801"/>
    </source>
</evidence>
<sequence>MTAAQRTRPLRLRPGDTVAVVCPAGPPPDDLLDSGVELLREWGLDVRLGKHTRQRHARLDYLAGPDADRARDLQDAWCDPEVSAVFCGRGGYGSTRMLEHLDWTAMAAASPKVFVGSSDITALHEAFARHLGLATIFGPMVGTTAFVHDASARAHLHRTLFEPESAAILTRRSAQAMVRGRARGITYGGNLSIAAATLGSPDALRPPSRGIALLEDVTEKPYRLDGYLTQLLRAGWFDGATGIVLGSWKECGTVDEVWNVLHDRLAGLGVPMLWELGFGHCEAQRTVPLGVLAELDTDAQRLSLPQAALR</sequence>
<name>A0A5Q3Q984_9PSEU</name>
<evidence type="ECO:0000313" key="10">
    <source>
        <dbReference type="Proteomes" id="UP000371041"/>
    </source>
</evidence>
<dbReference type="PIRSF" id="PIRSF028757">
    <property type="entry name" value="LD-carboxypeptidase"/>
    <property type="match status" value="1"/>
</dbReference>
<feature type="active site" description="Charge relay system" evidence="6">
    <location>
        <position position="215"/>
    </location>
</feature>
<dbReference type="InterPro" id="IPR040921">
    <property type="entry name" value="Peptidase_S66C"/>
</dbReference>